<keyword evidence="4" id="KW-1185">Reference proteome</keyword>
<proteinExistence type="predicted"/>
<dbReference type="PANTHER" id="PTHR48050:SF13">
    <property type="entry name" value="STEROL 3-BETA-GLUCOSYLTRANSFERASE UGT80A2"/>
    <property type="match status" value="1"/>
</dbReference>
<gene>
    <name evidence="3" type="ORF">KV110_22810</name>
</gene>
<dbReference type="CDD" id="cd03784">
    <property type="entry name" value="GT1_Gtf-like"/>
    <property type="match status" value="1"/>
</dbReference>
<dbReference type="RefSeq" id="WP_218469314.1">
    <property type="nucleotide sequence ID" value="NZ_BAABJN010000008.1"/>
</dbReference>
<evidence type="ECO:0000259" key="2">
    <source>
        <dbReference type="Pfam" id="PF06722"/>
    </source>
</evidence>
<dbReference type="PANTHER" id="PTHR48050">
    <property type="entry name" value="STEROL 3-BETA-GLUCOSYLTRANSFERASE"/>
    <property type="match status" value="1"/>
</dbReference>
<name>A0ABX8RGG4_NOCIO</name>
<feature type="domain" description="Erythromycin biosynthesis protein CIII-like C-terminal" evidence="2">
    <location>
        <begin position="288"/>
        <end position="395"/>
    </location>
</feature>
<dbReference type="InterPro" id="IPR004276">
    <property type="entry name" value="GlycoTrans_28_N"/>
</dbReference>
<accession>A0ABX8RGG4</accession>
<evidence type="ECO:0000313" key="3">
    <source>
        <dbReference type="EMBL" id="QXN88431.1"/>
    </source>
</evidence>
<reference evidence="3 4" key="1">
    <citation type="submission" date="2021-07" db="EMBL/GenBank/DDBJ databases">
        <title>Whole Genome Sequence of Nocardia Iowensis.</title>
        <authorList>
            <person name="Lamm A."/>
            <person name="Collins-Fairclough A.M."/>
            <person name="Bunk B."/>
            <person name="Sproer C."/>
        </authorList>
    </citation>
    <scope>NUCLEOTIDE SEQUENCE [LARGE SCALE GENOMIC DNA]</scope>
    <source>
        <strain evidence="3 4">NRRL 5646</strain>
    </source>
</reference>
<sequence length="417" mass="43955">MRKVVIVGIGSRGDIAPLTGIGVRLQQAGHQVVVAAPALFADLVSGCGLEFRQLDADLGIDADLSDVNPLRALAAFWAPSGVRATGEGVLAALRDEPADALLLSPLAELAGHPLAEAKGIPSVGVRLQPLSATAEYPPAVLGAWSAGAGGNRLAAGAGAWVVDRLYSGVVGEFRRQLGLPKMSTRALRRRRTEAEWPVLHGYSTTVVPRPVDWRPNLEVVGYWWPARPKAWRPPAELVAFLDAGPAPVFVGFGSLVNTERQAARLSDIVRRALRAAGVRGVIQAGWAGLEAVDEGISTIGEVPHDWLFPRMAAVVHHCGAGTTAAGLRAGVPAIAVPAMGDQPFWARRLTELGVSVATIPHRKLTTDRLVSAIHTAVTDPSLQDNARQLADRIAVEDGAGQALTILETLLDTVDEIP</sequence>
<dbReference type="EMBL" id="CP078145">
    <property type="protein sequence ID" value="QXN88431.1"/>
    <property type="molecule type" value="Genomic_DNA"/>
</dbReference>
<dbReference type="InterPro" id="IPR002213">
    <property type="entry name" value="UDP_glucos_trans"/>
</dbReference>
<organism evidence="3 4">
    <name type="scientific">Nocardia iowensis</name>
    <dbReference type="NCBI Taxonomy" id="204891"/>
    <lineage>
        <taxon>Bacteria</taxon>
        <taxon>Bacillati</taxon>
        <taxon>Actinomycetota</taxon>
        <taxon>Actinomycetes</taxon>
        <taxon>Mycobacteriales</taxon>
        <taxon>Nocardiaceae</taxon>
        <taxon>Nocardia</taxon>
    </lineage>
</organism>
<dbReference type="Pfam" id="PF06722">
    <property type="entry name" value="EryCIII-like_C"/>
    <property type="match status" value="1"/>
</dbReference>
<evidence type="ECO:0000259" key="1">
    <source>
        <dbReference type="Pfam" id="PF03033"/>
    </source>
</evidence>
<feature type="domain" description="Glycosyltransferase family 28 N-terminal" evidence="1">
    <location>
        <begin position="4"/>
        <end position="75"/>
    </location>
</feature>
<dbReference type="InterPro" id="IPR010610">
    <property type="entry name" value="EryCIII-like_C"/>
</dbReference>
<evidence type="ECO:0000313" key="4">
    <source>
        <dbReference type="Proteomes" id="UP000694257"/>
    </source>
</evidence>
<dbReference type="Proteomes" id="UP000694257">
    <property type="component" value="Chromosome"/>
</dbReference>
<dbReference type="InterPro" id="IPR050426">
    <property type="entry name" value="Glycosyltransferase_28"/>
</dbReference>
<dbReference type="Pfam" id="PF03033">
    <property type="entry name" value="Glyco_transf_28"/>
    <property type="match status" value="1"/>
</dbReference>
<protein>
    <submittedName>
        <fullName evidence="3">Glycosyltransferase</fullName>
    </submittedName>
</protein>